<dbReference type="EC" id="1.1.1.25" evidence="1"/>
<accession>A0A160TCV3</accession>
<feature type="domain" description="SDH C-terminal" evidence="8">
    <location>
        <begin position="239"/>
        <end position="269"/>
    </location>
</feature>
<evidence type="ECO:0000259" key="8">
    <source>
        <dbReference type="Pfam" id="PF18317"/>
    </source>
</evidence>
<dbReference type="HAMAP" id="MF_00222">
    <property type="entry name" value="Shikimate_DH_AroE"/>
    <property type="match status" value="1"/>
</dbReference>
<dbReference type="GO" id="GO:0005829">
    <property type="term" value="C:cytosol"/>
    <property type="evidence" value="ECO:0007669"/>
    <property type="project" value="TreeGrafter"/>
</dbReference>
<evidence type="ECO:0000256" key="1">
    <source>
        <dbReference type="ARBA" id="ARBA00012962"/>
    </source>
</evidence>
<evidence type="ECO:0000313" key="9">
    <source>
        <dbReference type="EMBL" id="CUS42310.1"/>
    </source>
</evidence>
<dbReference type="Gene3D" id="3.40.50.720">
    <property type="entry name" value="NAD(P)-binding Rossmann-like Domain"/>
    <property type="match status" value="1"/>
</dbReference>
<dbReference type="InterPro" id="IPR011342">
    <property type="entry name" value="Shikimate_DH"/>
</dbReference>
<dbReference type="InterPro" id="IPR041121">
    <property type="entry name" value="SDH_C"/>
</dbReference>
<reference evidence="9" key="1">
    <citation type="submission" date="2015-10" db="EMBL/GenBank/DDBJ databases">
        <authorList>
            <person name="Gilbert D.G."/>
        </authorList>
    </citation>
    <scope>NUCLEOTIDE SEQUENCE</scope>
</reference>
<evidence type="ECO:0000256" key="5">
    <source>
        <dbReference type="ARBA" id="ARBA00023141"/>
    </source>
</evidence>
<dbReference type="SUPFAM" id="SSF53223">
    <property type="entry name" value="Aminoacid dehydrogenase-like, N-terminal domain"/>
    <property type="match status" value="1"/>
</dbReference>
<dbReference type="GO" id="GO:0004764">
    <property type="term" value="F:shikimate 3-dehydrogenase (NADP+) activity"/>
    <property type="evidence" value="ECO:0007669"/>
    <property type="project" value="UniProtKB-EC"/>
</dbReference>
<dbReference type="GO" id="GO:0019632">
    <property type="term" value="P:shikimate metabolic process"/>
    <property type="evidence" value="ECO:0007669"/>
    <property type="project" value="InterPro"/>
</dbReference>
<dbReference type="Pfam" id="PF08501">
    <property type="entry name" value="Shikimate_dh_N"/>
    <property type="match status" value="1"/>
</dbReference>
<dbReference type="SUPFAM" id="SSF51735">
    <property type="entry name" value="NAD(P)-binding Rossmann-fold domains"/>
    <property type="match status" value="1"/>
</dbReference>
<dbReference type="InterPro" id="IPR022893">
    <property type="entry name" value="Shikimate_DH_fam"/>
</dbReference>
<dbReference type="FunFam" id="3.40.50.720:FF:000104">
    <property type="entry name" value="Shikimate dehydrogenase (NADP(+))"/>
    <property type="match status" value="1"/>
</dbReference>
<protein>
    <recommendedName>
        <fullName evidence="1">shikimate dehydrogenase (NADP(+))</fullName>
        <ecNumber evidence="1">1.1.1.25</ecNumber>
    </recommendedName>
</protein>
<dbReference type="EMBL" id="CZQC01000065">
    <property type="protein sequence ID" value="CUS42310.1"/>
    <property type="molecule type" value="Genomic_DNA"/>
</dbReference>
<dbReference type="InterPro" id="IPR006151">
    <property type="entry name" value="Shikm_DH/Glu-tRNA_Rdtase"/>
</dbReference>
<dbReference type="NCBIfam" id="NF001310">
    <property type="entry name" value="PRK00258.1-2"/>
    <property type="match status" value="1"/>
</dbReference>
<evidence type="ECO:0000256" key="3">
    <source>
        <dbReference type="ARBA" id="ARBA00022857"/>
    </source>
</evidence>
<dbReference type="GO" id="GO:0050661">
    <property type="term" value="F:NADP binding"/>
    <property type="evidence" value="ECO:0007669"/>
    <property type="project" value="InterPro"/>
</dbReference>
<organism evidence="9">
    <name type="scientific">hydrothermal vent metagenome</name>
    <dbReference type="NCBI Taxonomy" id="652676"/>
    <lineage>
        <taxon>unclassified sequences</taxon>
        <taxon>metagenomes</taxon>
        <taxon>ecological metagenomes</taxon>
    </lineage>
</organism>
<name>A0A160TCV3_9ZZZZ</name>
<dbReference type="GO" id="GO:0008652">
    <property type="term" value="P:amino acid biosynthetic process"/>
    <property type="evidence" value="ECO:0007669"/>
    <property type="project" value="UniProtKB-KW"/>
</dbReference>
<dbReference type="GO" id="GO:0009423">
    <property type="term" value="P:chorismate biosynthetic process"/>
    <property type="evidence" value="ECO:0007669"/>
    <property type="project" value="UniProtKB-UniPathway"/>
</dbReference>
<keyword evidence="5" id="KW-0057">Aromatic amino acid biosynthesis</keyword>
<dbReference type="GO" id="GO:0009073">
    <property type="term" value="P:aromatic amino acid family biosynthetic process"/>
    <property type="evidence" value="ECO:0007669"/>
    <property type="project" value="UniProtKB-KW"/>
</dbReference>
<dbReference type="InterPro" id="IPR036291">
    <property type="entry name" value="NAD(P)-bd_dom_sf"/>
</dbReference>
<feature type="domain" description="Quinate/shikimate 5-dehydrogenase/glutamyl-tRNA reductase" evidence="6">
    <location>
        <begin position="118"/>
        <end position="193"/>
    </location>
</feature>
<evidence type="ECO:0000256" key="4">
    <source>
        <dbReference type="ARBA" id="ARBA00023002"/>
    </source>
</evidence>
<dbReference type="Pfam" id="PF01488">
    <property type="entry name" value="Shikimate_DH"/>
    <property type="match status" value="1"/>
</dbReference>
<dbReference type="FunFam" id="3.40.50.10860:FF:000006">
    <property type="entry name" value="Shikimate dehydrogenase (NADP(+))"/>
    <property type="match status" value="1"/>
</dbReference>
<keyword evidence="3" id="KW-0521">NADP</keyword>
<evidence type="ECO:0000259" key="7">
    <source>
        <dbReference type="Pfam" id="PF08501"/>
    </source>
</evidence>
<dbReference type="Gene3D" id="3.40.50.10860">
    <property type="entry name" value="Leucine Dehydrogenase, chain A, domain 1"/>
    <property type="match status" value="1"/>
</dbReference>
<dbReference type="PANTHER" id="PTHR21089:SF1">
    <property type="entry name" value="BIFUNCTIONAL 3-DEHYDROQUINATE DEHYDRATASE_SHIKIMATE DEHYDROGENASE, CHLOROPLASTIC"/>
    <property type="match status" value="1"/>
</dbReference>
<dbReference type="InterPro" id="IPR046346">
    <property type="entry name" value="Aminoacid_DH-like_N_sf"/>
</dbReference>
<evidence type="ECO:0000256" key="2">
    <source>
        <dbReference type="ARBA" id="ARBA00022605"/>
    </source>
</evidence>
<dbReference type="CDD" id="cd01065">
    <property type="entry name" value="NAD_bind_Shikimate_DH"/>
    <property type="match status" value="1"/>
</dbReference>
<dbReference type="PANTHER" id="PTHR21089">
    <property type="entry name" value="SHIKIMATE DEHYDROGENASE"/>
    <property type="match status" value="1"/>
</dbReference>
<gene>
    <name evidence="9" type="ORF">MGWOODY_Tha2434</name>
</gene>
<sequence>MTDLYAVVGNPIGHSKSPRIHLEFAAETKQDLFYKAIWVPLDGFDTEAKRFFKHGGLGMNITVPFKEDAYRFADEYTPRAQRAQAVNTLKRLDDGRLLADNTDGAGLVRDITVNNNIALKDKRILLLGAGGAVRGVLQPLLAEQPNCIVIANRTVNKAEQLAEDFADLGKVSGLGFADVDEPFDVIINATSASLSGELPPLNPSIISPETVCYDMMYGNSATVFNQWATEQGAKLTIDGLGMLVEQAAEAFFLWRGVRPSTAHLMKTLRDERRTR</sequence>
<keyword evidence="2" id="KW-0028">Amino-acid biosynthesis</keyword>
<dbReference type="UniPathway" id="UPA00053">
    <property type="reaction ID" value="UER00087"/>
</dbReference>
<feature type="domain" description="Shikimate dehydrogenase substrate binding N-terminal" evidence="7">
    <location>
        <begin position="7"/>
        <end position="89"/>
    </location>
</feature>
<keyword evidence="4 9" id="KW-0560">Oxidoreductase</keyword>
<evidence type="ECO:0000259" key="6">
    <source>
        <dbReference type="Pfam" id="PF01488"/>
    </source>
</evidence>
<dbReference type="NCBIfam" id="TIGR00507">
    <property type="entry name" value="aroE"/>
    <property type="match status" value="1"/>
</dbReference>
<dbReference type="Pfam" id="PF18317">
    <property type="entry name" value="SDH_C"/>
    <property type="match status" value="1"/>
</dbReference>
<dbReference type="InterPro" id="IPR013708">
    <property type="entry name" value="Shikimate_DH-bd_N"/>
</dbReference>
<proteinExistence type="inferred from homology"/>
<dbReference type="AlphaFoldDB" id="A0A160TCV3"/>